<comment type="caution">
    <text evidence="2">The sequence shown here is derived from an EMBL/GenBank/DDBJ whole genome shotgun (WGS) entry which is preliminary data.</text>
</comment>
<organism evidence="2 3">
    <name type="scientific">Aspergillus felis</name>
    <dbReference type="NCBI Taxonomy" id="1287682"/>
    <lineage>
        <taxon>Eukaryota</taxon>
        <taxon>Fungi</taxon>
        <taxon>Dikarya</taxon>
        <taxon>Ascomycota</taxon>
        <taxon>Pezizomycotina</taxon>
        <taxon>Eurotiomycetes</taxon>
        <taxon>Eurotiomycetidae</taxon>
        <taxon>Eurotiales</taxon>
        <taxon>Aspergillaceae</taxon>
        <taxon>Aspergillus</taxon>
        <taxon>Aspergillus subgen. Fumigati</taxon>
    </lineage>
</organism>
<dbReference type="EMBL" id="JACBAE010001072">
    <property type="protein sequence ID" value="KAF7173512.1"/>
    <property type="molecule type" value="Genomic_DNA"/>
</dbReference>
<name>A0A8H6QKH4_9EURO</name>
<dbReference type="AlphaFoldDB" id="A0A8H6QKH4"/>
<reference evidence="2" key="1">
    <citation type="submission" date="2020-06" db="EMBL/GenBank/DDBJ databases">
        <title>Draft genome sequences of strains closely related to Aspergillus parafelis and Aspergillus hiratsukae.</title>
        <authorList>
            <person name="Dos Santos R.A.C."/>
            <person name="Rivero-Menendez O."/>
            <person name="Steenwyk J.L."/>
            <person name="Mead M.E."/>
            <person name="Goldman G.H."/>
            <person name="Alastruey-Izquierdo A."/>
            <person name="Rokas A."/>
        </authorList>
    </citation>
    <scope>NUCLEOTIDE SEQUENCE</scope>
    <source>
        <strain evidence="2">CNM-CM5623</strain>
    </source>
</reference>
<feature type="region of interest" description="Disordered" evidence="1">
    <location>
        <begin position="79"/>
        <end position="99"/>
    </location>
</feature>
<evidence type="ECO:0000313" key="2">
    <source>
        <dbReference type="EMBL" id="KAF7173512.1"/>
    </source>
</evidence>
<accession>A0A8H6QKH4</accession>
<dbReference type="Proteomes" id="UP000654922">
    <property type="component" value="Unassembled WGS sequence"/>
</dbReference>
<evidence type="ECO:0000256" key="1">
    <source>
        <dbReference type="SAM" id="MobiDB-lite"/>
    </source>
</evidence>
<sequence>MAGLVESIDTNLPHWFSRDLLNSGPRQGLPPPIPDPSCCPREHASTWTVRNVWSAPTSVVDSPPLFLFREGFAANALQGNLITGPPPPPAGTPRAQWDAPLPTAGDAWFLARTHEPCGGPGLLP</sequence>
<proteinExistence type="predicted"/>
<dbReference type="OrthoDB" id="4526946at2759"/>
<gene>
    <name evidence="2" type="ORF">CNMCM5623_005750</name>
</gene>
<evidence type="ECO:0000313" key="3">
    <source>
        <dbReference type="Proteomes" id="UP000654922"/>
    </source>
</evidence>
<protein>
    <submittedName>
        <fullName evidence="2">Uncharacterized protein</fullName>
    </submittedName>
</protein>